<feature type="transmembrane region" description="Helical" evidence="6">
    <location>
        <begin position="178"/>
        <end position="199"/>
    </location>
</feature>
<evidence type="ECO:0000256" key="6">
    <source>
        <dbReference type="SAM" id="Phobius"/>
    </source>
</evidence>
<comment type="subcellular location">
    <subcellularLocation>
        <location evidence="1">Cell membrane</location>
        <topology evidence="1">Multi-pass membrane protein</topology>
    </subcellularLocation>
</comment>
<gene>
    <name evidence="8" type="ORF">OL497_20065</name>
</gene>
<feature type="transmembrane region" description="Helical" evidence="6">
    <location>
        <begin position="85"/>
        <end position="104"/>
    </location>
</feature>
<dbReference type="PANTHER" id="PTHR47371:SF3">
    <property type="entry name" value="PHOSPHOGLYCEROL TRANSFERASE I"/>
    <property type="match status" value="1"/>
</dbReference>
<keyword evidence="9" id="KW-1185">Reference proteome</keyword>
<evidence type="ECO:0000256" key="2">
    <source>
        <dbReference type="ARBA" id="ARBA00022475"/>
    </source>
</evidence>
<keyword evidence="4 6" id="KW-1133">Transmembrane helix</keyword>
<feature type="transmembrane region" description="Helical" evidence="6">
    <location>
        <begin position="52"/>
        <end position="73"/>
    </location>
</feature>
<keyword evidence="2" id="KW-1003">Cell membrane</keyword>
<dbReference type="CDD" id="cd16015">
    <property type="entry name" value="LTA_synthase"/>
    <property type="match status" value="1"/>
</dbReference>
<dbReference type="InterPro" id="IPR017850">
    <property type="entry name" value="Alkaline_phosphatase_core_sf"/>
</dbReference>
<dbReference type="RefSeq" id="WP_264733025.1">
    <property type="nucleotide sequence ID" value="NZ_JAPDNR010000001.1"/>
</dbReference>
<keyword evidence="3 6" id="KW-0812">Transmembrane</keyword>
<dbReference type="InterPro" id="IPR012160">
    <property type="entry name" value="LtaS-like"/>
</dbReference>
<dbReference type="InterPro" id="IPR050448">
    <property type="entry name" value="OpgB/LTA_synthase_biosynth"/>
</dbReference>
<feature type="transmembrane region" description="Helical" evidence="6">
    <location>
        <begin position="9"/>
        <end position="32"/>
    </location>
</feature>
<evidence type="ECO:0000313" key="9">
    <source>
        <dbReference type="Proteomes" id="UP001207742"/>
    </source>
</evidence>
<proteinExistence type="predicted"/>
<dbReference type="Gene3D" id="3.40.720.10">
    <property type="entry name" value="Alkaline Phosphatase, subunit A"/>
    <property type="match status" value="1"/>
</dbReference>
<sequence length="651" mass="73742">MRFVKNRYAVLVGFITLFLILSFFVRTALLIWAFPQAGLTFPAILTLYGKGFIYDTGVALFLTIAYGLYLLLLPQRLNNTVFNRVFTYTGFFLATMVLIFSFFAEFTFWGEYAGRFDFIAVDYLIYTYEVISNIHQSYPLPLLIGGVLLLTAFLTWLLHRRGVFRHSFHARTGFLHRLGIFAGLLALTIGHVLWVNNAWADKSKNRYGQELAKAGIYSFVSAYLNNELAYDKYYLLATEGAVFADIRNLLSGPDAHYLENGNSVYRHIADTHPVSTPNVIMVTIESFSADFMTRFGNQQYITPVLDSIAKNGILFTNMYATGTRTVRGMEALSLAVPPTPGQSIVRRKQNDNLTSVGGIFEAAGYESTFFYGGDGYFDNMNRFFGNNGYDITDRLRHKLVDDPITTRRTNIPDEAVHFENAWGVCDEDIYDAAIRSADEKYAAGKPFYDFIMTTSNHRPFTYPAGKINIPSGTCREGAVKYTDYAIGQFLQKIRQKPWFSNTVIVFVADHCASSAGKNDIEISKYHIPCIFYNVPGYAPQEINTMCSQIDIYPTLLGMLHWSYNSNLYGKNILDNSYQPRAMVSTYQKLGYLEPGKLLVLSPQQKVACYNWDSHKDEQRPAQLDSTLLKHAIANYQSAYTLFKTGGMKQRS</sequence>
<keyword evidence="5 6" id="KW-0472">Membrane</keyword>
<accession>A0ABT3IQG1</accession>
<dbReference type="SUPFAM" id="SSF53649">
    <property type="entry name" value="Alkaline phosphatase-like"/>
    <property type="match status" value="1"/>
</dbReference>
<protein>
    <submittedName>
        <fullName evidence="8">Sulfatase-like hydrolase/transferase</fullName>
    </submittedName>
</protein>
<evidence type="ECO:0000256" key="3">
    <source>
        <dbReference type="ARBA" id="ARBA00022692"/>
    </source>
</evidence>
<dbReference type="PANTHER" id="PTHR47371">
    <property type="entry name" value="LIPOTEICHOIC ACID SYNTHASE"/>
    <property type="match status" value="1"/>
</dbReference>
<evidence type="ECO:0000256" key="5">
    <source>
        <dbReference type="ARBA" id="ARBA00023136"/>
    </source>
</evidence>
<dbReference type="EMBL" id="JAPDNS010000002">
    <property type="protein sequence ID" value="MCW3486209.1"/>
    <property type="molecule type" value="Genomic_DNA"/>
</dbReference>
<feature type="domain" description="Sulfatase N-terminal" evidence="7">
    <location>
        <begin position="277"/>
        <end position="559"/>
    </location>
</feature>
<dbReference type="Proteomes" id="UP001207742">
    <property type="component" value="Unassembled WGS sequence"/>
</dbReference>
<name>A0ABT3IQG1_9BACT</name>
<dbReference type="InterPro" id="IPR000917">
    <property type="entry name" value="Sulfatase_N"/>
</dbReference>
<evidence type="ECO:0000256" key="1">
    <source>
        <dbReference type="ARBA" id="ARBA00004651"/>
    </source>
</evidence>
<organism evidence="8 9">
    <name type="scientific">Chitinophaga nivalis</name>
    <dbReference type="NCBI Taxonomy" id="2991709"/>
    <lineage>
        <taxon>Bacteria</taxon>
        <taxon>Pseudomonadati</taxon>
        <taxon>Bacteroidota</taxon>
        <taxon>Chitinophagia</taxon>
        <taxon>Chitinophagales</taxon>
        <taxon>Chitinophagaceae</taxon>
        <taxon>Chitinophaga</taxon>
    </lineage>
</organism>
<dbReference type="Pfam" id="PF00884">
    <property type="entry name" value="Sulfatase"/>
    <property type="match status" value="1"/>
</dbReference>
<feature type="transmembrane region" description="Helical" evidence="6">
    <location>
        <begin position="138"/>
        <end position="158"/>
    </location>
</feature>
<reference evidence="8 9" key="1">
    <citation type="submission" date="2022-10" db="EMBL/GenBank/DDBJ databases">
        <title>Chitinophaga nivalis PC15 sp. nov., isolated from Pyeongchang county, South Korea.</title>
        <authorList>
            <person name="Trinh H.N."/>
        </authorList>
    </citation>
    <scope>NUCLEOTIDE SEQUENCE [LARGE SCALE GENOMIC DNA]</scope>
    <source>
        <strain evidence="8 9">PC14</strain>
    </source>
</reference>
<evidence type="ECO:0000313" key="8">
    <source>
        <dbReference type="EMBL" id="MCW3486209.1"/>
    </source>
</evidence>
<dbReference type="PIRSF" id="PIRSF005091">
    <property type="entry name" value="Mmb_sulf_HI1246"/>
    <property type="match status" value="1"/>
</dbReference>
<evidence type="ECO:0000259" key="7">
    <source>
        <dbReference type="Pfam" id="PF00884"/>
    </source>
</evidence>
<dbReference type="Gene3D" id="3.30.1120.80">
    <property type="match status" value="1"/>
</dbReference>
<comment type="caution">
    <text evidence="8">The sequence shown here is derived from an EMBL/GenBank/DDBJ whole genome shotgun (WGS) entry which is preliminary data.</text>
</comment>
<evidence type="ECO:0000256" key="4">
    <source>
        <dbReference type="ARBA" id="ARBA00022989"/>
    </source>
</evidence>